<dbReference type="InterPro" id="IPR051396">
    <property type="entry name" value="Bact_Antivir_Def_Nuclease"/>
</dbReference>
<reference evidence="4 5" key="1">
    <citation type="journal article" date="2009" name="Proc. Natl. Acad. Sci. U.S.A.">
        <title>The genomic basis of trophic strategy in marine bacteria.</title>
        <authorList>
            <person name="Lauro F.M."/>
            <person name="McDougald D."/>
            <person name="Thomas T."/>
            <person name="Williams T.J."/>
            <person name="Egan S."/>
            <person name="Rice S."/>
            <person name="DeMaere M.Z."/>
            <person name="Ting L."/>
            <person name="Ertan H."/>
            <person name="Johnson J."/>
            <person name="Ferriera S."/>
            <person name="Lapidus A."/>
            <person name="Anderson I."/>
            <person name="Kyrpides N."/>
            <person name="Munk A.C."/>
            <person name="Detter C."/>
            <person name="Han C.S."/>
            <person name="Brown M.V."/>
            <person name="Robb F.T."/>
            <person name="Kjelleberg S."/>
            <person name="Cavicchioli R."/>
        </authorList>
    </citation>
    <scope>NUCLEOTIDE SEQUENCE [LARGE SCALE GENOMIC DNA]</scope>
    <source>
        <strain evidence="4 5">S14</strain>
    </source>
</reference>
<evidence type="ECO:0008006" key="6">
    <source>
        <dbReference type="Google" id="ProtNLM"/>
    </source>
</evidence>
<dbReference type="PANTHER" id="PTHR43581:SF4">
    <property type="entry name" value="ATP_GTP PHOSPHATASE"/>
    <property type="match status" value="1"/>
</dbReference>
<dbReference type="GO" id="GO:0005524">
    <property type="term" value="F:ATP binding"/>
    <property type="evidence" value="ECO:0007669"/>
    <property type="project" value="InterPro"/>
</dbReference>
<protein>
    <recommendedName>
        <fullName evidence="6">DUF3696 domain-containing protein</fullName>
    </recommendedName>
</protein>
<organism evidence="4 5">
    <name type="scientific">Photobacterium angustum (strain S14 / CCUG 15956)</name>
    <name type="common">Vibrio sp. (strain S14 / CCUG 15956)</name>
    <dbReference type="NCBI Taxonomy" id="314292"/>
    <lineage>
        <taxon>Bacteria</taxon>
        <taxon>Pseudomonadati</taxon>
        <taxon>Pseudomonadota</taxon>
        <taxon>Gammaproteobacteria</taxon>
        <taxon>Vibrionales</taxon>
        <taxon>Vibrionaceae</taxon>
        <taxon>Photobacterium</taxon>
    </lineage>
</organism>
<evidence type="ECO:0000259" key="2">
    <source>
        <dbReference type="Pfam" id="PF13175"/>
    </source>
</evidence>
<dbReference type="AlphaFoldDB" id="Q1ZQC9"/>
<feature type="domain" description="ATPase AAA-type core" evidence="3">
    <location>
        <begin position="391"/>
        <end position="510"/>
    </location>
</feature>
<dbReference type="PANTHER" id="PTHR43581">
    <property type="entry name" value="ATP/GTP PHOSPHATASE"/>
    <property type="match status" value="1"/>
</dbReference>
<dbReference type="eggNOG" id="COG4938">
    <property type="taxonomic scope" value="Bacteria"/>
</dbReference>
<dbReference type="Gene3D" id="3.40.50.300">
    <property type="entry name" value="P-loop containing nucleotide triphosphate hydrolases"/>
    <property type="match status" value="1"/>
</dbReference>
<name>Q1ZQC9_PHOAS</name>
<dbReference type="InterPro" id="IPR003959">
    <property type="entry name" value="ATPase_AAA_core"/>
</dbReference>
<dbReference type="InterPro" id="IPR041685">
    <property type="entry name" value="AAA_GajA/Old/RecF-like"/>
</dbReference>
<feature type="domain" description="Endonuclease GajA/Old nuclease/RecF-like AAA" evidence="2">
    <location>
        <begin position="1"/>
        <end position="103"/>
    </location>
</feature>
<dbReference type="HOGENOM" id="CLU_032548_1_0_6"/>
<gene>
    <name evidence="4" type="ORF">VAS14_01581</name>
</gene>
<dbReference type="Pfam" id="PF12476">
    <property type="entry name" value="DUF3696"/>
    <property type="match status" value="1"/>
</dbReference>
<evidence type="ECO:0000313" key="5">
    <source>
        <dbReference type="Proteomes" id="UP000001603"/>
    </source>
</evidence>
<accession>Q1ZQC9</accession>
<evidence type="ECO:0000313" key="4">
    <source>
        <dbReference type="EMBL" id="EAS64368.1"/>
    </source>
</evidence>
<evidence type="ECO:0000259" key="3">
    <source>
        <dbReference type="Pfam" id="PF13304"/>
    </source>
</evidence>
<feature type="domain" description="DUF3696" evidence="1">
    <location>
        <begin position="533"/>
        <end position="578"/>
    </location>
</feature>
<dbReference type="eggNOG" id="COG4637">
    <property type="taxonomic scope" value="Bacteria"/>
</dbReference>
<dbReference type="EMBL" id="AAOJ01000003">
    <property type="protein sequence ID" value="EAS64368.1"/>
    <property type="molecule type" value="Genomic_DNA"/>
</dbReference>
<dbReference type="SUPFAM" id="SSF52540">
    <property type="entry name" value="P-loop containing nucleoside triphosphate hydrolases"/>
    <property type="match status" value="1"/>
</dbReference>
<dbReference type="InterPro" id="IPR027417">
    <property type="entry name" value="P-loop_NTPase"/>
</dbReference>
<dbReference type="Pfam" id="PF13304">
    <property type="entry name" value="AAA_21"/>
    <property type="match status" value="1"/>
</dbReference>
<proteinExistence type="predicted"/>
<sequence length="579" mass="65185">MKITKLSLTNFRSFKQTQTIEFAPVTLLFGPNSVGKSTVLMALFYLQQIVEEGQCNPQRLEAMNNKYVGGFQHLVHGKDLSKNITIKVEYQKPEVMAGHSYDDSLFFIDDSKERENHDPLGKQRKLLSMSSPIEWANNIAVEIEIAWSQAANTAFVCRQAVWLDDEFIAESVNTEYSPNAQVHAVNYLHPLLITDQQDDWVASTDAGGVFHPDFAKGQGVHSSIYSGYEASTLGLCGEFHDFVLASATSEAETMYSRHLQQEQQHALFQYKSMGGVLPPLGKVLTTSIEADDALNTKRIDEIFSDIFVASLDNLQELLQDSLTIGPLRHIPDSTFDADTNIKQRDWYNGKASWDLVFHAEQKLLSKINHWLAGKDQLDLGYALVRKREQGQIEYIHDPDSFSEATRELIETGHDEALPAPYIATMDYRRNNITLWDLHNDIEVSAADIGAGVSQVFPLIVAAAYANKGLICVEQPELHIHPKAQVGLGDLLTQVDEKNQFLVETHSEHLILRLLRRVRETTEGTLAKHLTPVKKEDISIIYLETAESGVIAHRTLLTDDGDLETDWPNGFFDERDEELF</sequence>
<comment type="caution">
    <text evidence="4">The sequence shown here is derived from an EMBL/GenBank/DDBJ whole genome shotgun (WGS) entry which is preliminary data.</text>
</comment>
<dbReference type="Proteomes" id="UP000001603">
    <property type="component" value="Unassembled WGS sequence"/>
</dbReference>
<dbReference type="GO" id="GO:0016887">
    <property type="term" value="F:ATP hydrolysis activity"/>
    <property type="evidence" value="ECO:0007669"/>
    <property type="project" value="InterPro"/>
</dbReference>
<evidence type="ECO:0000259" key="1">
    <source>
        <dbReference type="Pfam" id="PF12476"/>
    </source>
</evidence>
<dbReference type="Pfam" id="PF13175">
    <property type="entry name" value="AAA_15"/>
    <property type="match status" value="1"/>
</dbReference>
<dbReference type="InterPro" id="IPR022532">
    <property type="entry name" value="DUF3696"/>
</dbReference>